<evidence type="ECO:0000313" key="1">
    <source>
        <dbReference type="EMBL" id="CAG8523700.1"/>
    </source>
</evidence>
<accession>A0ACA9LCX2</accession>
<reference evidence="1" key="1">
    <citation type="submission" date="2021-06" db="EMBL/GenBank/DDBJ databases">
        <authorList>
            <person name="Kallberg Y."/>
            <person name="Tangrot J."/>
            <person name="Rosling A."/>
        </authorList>
    </citation>
    <scope>NUCLEOTIDE SEQUENCE</scope>
    <source>
        <strain evidence="1">AU212A</strain>
    </source>
</reference>
<protein>
    <submittedName>
        <fullName evidence="1">8263_t:CDS:1</fullName>
    </submittedName>
</protein>
<comment type="caution">
    <text evidence="1">The sequence shown here is derived from an EMBL/GenBank/DDBJ whole genome shotgun (WGS) entry which is preliminary data.</text>
</comment>
<proteinExistence type="predicted"/>
<organism evidence="1 2">
    <name type="scientific">Scutellospora calospora</name>
    <dbReference type="NCBI Taxonomy" id="85575"/>
    <lineage>
        <taxon>Eukaryota</taxon>
        <taxon>Fungi</taxon>
        <taxon>Fungi incertae sedis</taxon>
        <taxon>Mucoromycota</taxon>
        <taxon>Glomeromycotina</taxon>
        <taxon>Glomeromycetes</taxon>
        <taxon>Diversisporales</taxon>
        <taxon>Gigasporaceae</taxon>
        <taxon>Scutellospora</taxon>
    </lineage>
</organism>
<gene>
    <name evidence="1" type="ORF">SCALOS_LOCUS4172</name>
</gene>
<evidence type="ECO:0000313" key="2">
    <source>
        <dbReference type="Proteomes" id="UP000789860"/>
    </source>
</evidence>
<keyword evidence="2" id="KW-1185">Reference proteome</keyword>
<dbReference type="EMBL" id="CAJVPM010005420">
    <property type="protein sequence ID" value="CAG8523700.1"/>
    <property type="molecule type" value="Genomic_DNA"/>
</dbReference>
<name>A0ACA9LCX2_9GLOM</name>
<sequence>MGLMFGSYEMSKKSFQRLEEKSLWLSNLRGTEDFLSGALAGIIGKTGVFPLDLLRKRLQIQGPDRLNYVIKNIPAYSSSIYSCIRQIIIEEGFLALYKGLTPALLKSAPVSATTFFVYGQTKKLLERLHGISS</sequence>
<dbReference type="Proteomes" id="UP000789860">
    <property type="component" value="Unassembled WGS sequence"/>
</dbReference>